<evidence type="ECO:0000313" key="2">
    <source>
        <dbReference type="Proteomes" id="UP000625711"/>
    </source>
</evidence>
<organism evidence="1 2">
    <name type="scientific">Rhynchophorus ferrugineus</name>
    <name type="common">Red palm weevil</name>
    <name type="synonym">Curculio ferrugineus</name>
    <dbReference type="NCBI Taxonomy" id="354439"/>
    <lineage>
        <taxon>Eukaryota</taxon>
        <taxon>Metazoa</taxon>
        <taxon>Ecdysozoa</taxon>
        <taxon>Arthropoda</taxon>
        <taxon>Hexapoda</taxon>
        <taxon>Insecta</taxon>
        <taxon>Pterygota</taxon>
        <taxon>Neoptera</taxon>
        <taxon>Endopterygota</taxon>
        <taxon>Coleoptera</taxon>
        <taxon>Polyphaga</taxon>
        <taxon>Cucujiformia</taxon>
        <taxon>Curculionidae</taxon>
        <taxon>Dryophthorinae</taxon>
        <taxon>Rhynchophorus</taxon>
    </lineage>
</organism>
<protein>
    <submittedName>
        <fullName evidence="1">Uncharacterized protein</fullName>
    </submittedName>
</protein>
<reference evidence="1" key="1">
    <citation type="submission" date="2020-08" db="EMBL/GenBank/DDBJ databases">
        <title>Genome sequencing and assembly of the red palm weevil Rhynchophorus ferrugineus.</title>
        <authorList>
            <person name="Dias G.B."/>
            <person name="Bergman C.M."/>
            <person name="Manee M."/>
        </authorList>
    </citation>
    <scope>NUCLEOTIDE SEQUENCE</scope>
    <source>
        <strain evidence="1">AA-2017</strain>
        <tissue evidence="1">Whole larva</tissue>
    </source>
</reference>
<dbReference type="EMBL" id="JAACXV010000148">
    <property type="protein sequence ID" value="KAF7282956.1"/>
    <property type="molecule type" value="Genomic_DNA"/>
</dbReference>
<accession>A0A834MG84</accession>
<comment type="caution">
    <text evidence="1">The sequence shown here is derived from an EMBL/GenBank/DDBJ whole genome shotgun (WGS) entry which is preliminary data.</text>
</comment>
<dbReference type="AlphaFoldDB" id="A0A834MG84"/>
<evidence type="ECO:0000313" key="1">
    <source>
        <dbReference type="EMBL" id="KAF7282956.1"/>
    </source>
</evidence>
<dbReference type="Proteomes" id="UP000625711">
    <property type="component" value="Unassembled WGS sequence"/>
</dbReference>
<dbReference type="OrthoDB" id="6734276at2759"/>
<name>A0A834MG84_RHYFE</name>
<keyword evidence="2" id="KW-1185">Reference proteome</keyword>
<sequence length="145" mass="16577">MSTTTLSTEDKEVQTVVRVFPFILEATDTRASARSEKKFCTVLSLETNKENKAFYSLLQYCPFSEIQKDSIRVLDLPRKTKLTFLKHYRFSADELRILSLADDDGVAEYCVDMLTRMVAGQLTSYRETDTQTDVMVSMVSCSSRK</sequence>
<gene>
    <name evidence="1" type="ORF">GWI33_001639</name>
</gene>
<proteinExistence type="predicted"/>